<gene>
    <name evidence="2" type="ORF">PPROV_000449700</name>
</gene>
<dbReference type="PANTHER" id="PTHR43222:SF2">
    <property type="entry name" value="NUDIX HYDROLASE 23, CHLOROPLASTIC"/>
    <property type="match status" value="1"/>
</dbReference>
<evidence type="ECO:0000313" key="2">
    <source>
        <dbReference type="EMBL" id="GHP05748.1"/>
    </source>
</evidence>
<dbReference type="Proteomes" id="UP000660262">
    <property type="component" value="Unassembled WGS sequence"/>
</dbReference>
<dbReference type="PANTHER" id="PTHR43222">
    <property type="entry name" value="NUDIX HYDROLASE 23"/>
    <property type="match status" value="1"/>
</dbReference>
<keyword evidence="3" id="KW-1185">Reference proteome</keyword>
<dbReference type="Pfam" id="PF00293">
    <property type="entry name" value="NUDIX"/>
    <property type="match status" value="1"/>
</dbReference>
<dbReference type="AlphaFoldDB" id="A0A830HG14"/>
<comment type="caution">
    <text evidence="2">The sequence shown here is derived from an EMBL/GenBank/DDBJ whole genome shotgun (WGS) entry which is preliminary data.</text>
</comment>
<dbReference type="PROSITE" id="PS51462">
    <property type="entry name" value="NUDIX"/>
    <property type="match status" value="1"/>
</dbReference>
<dbReference type="OrthoDB" id="447842at2759"/>
<protein>
    <recommendedName>
        <fullName evidence="1">Nudix hydrolase domain-containing protein</fullName>
    </recommendedName>
</protein>
<proteinExistence type="predicted"/>
<dbReference type="InterPro" id="IPR000086">
    <property type="entry name" value="NUDIX_hydrolase_dom"/>
</dbReference>
<accession>A0A830HG14</accession>
<reference evidence="2" key="1">
    <citation type="submission" date="2020-10" db="EMBL/GenBank/DDBJ databases">
        <title>Unveiling of a novel bifunctional photoreceptor, Dualchrome1, isolated from a cosmopolitan green alga.</title>
        <authorList>
            <person name="Suzuki S."/>
            <person name="Kawachi M."/>
        </authorList>
    </citation>
    <scope>NUCLEOTIDE SEQUENCE</scope>
    <source>
        <strain evidence="2">NIES 2893</strain>
    </source>
</reference>
<feature type="domain" description="Nudix hydrolase" evidence="1">
    <location>
        <begin position="27"/>
        <end position="157"/>
    </location>
</feature>
<evidence type="ECO:0000259" key="1">
    <source>
        <dbReference type="PROSITE" id="PS51462"/>
    </source>
</evidence>
<evidence type="ECO:0000313" key="3">
    <source>
        <dbReference type="Proteomes" id="UP000660262"/>
    </source>
</evidence>
<dbReference type="InterPro" id="IPR015797">
    <property type="entry name" value="NUDIX_hydrolase-like_dom_sf"/>
</dbReference>
<sequence>MQAIPPTEDRLRAVCTNSACAQVHYVNPKMVVGTIVACDDSYEKILLVKRANEPCKGLWTVPAGFMELGESTADGARRETAEEALCDVDIVAPFIHLDLPAIGQSYVLFRAQPADTTAPFSFGNGSETEESKIVHIDDLHQYTLAFTAVSVALEKYAEDVRNETKFRVHHGTITKRPGALPSDMSAFKLEKYICS</sequence>
<dbReference type="EMBL" id="BNJQ01000011">
    <property type="protein sequence ID" value="GHP05748.1"/>
    <property type="molecule type" value="Genomic_DNA"/>
</dbReference>
<dbReference type="Gene3D" id="3.90.79.10">
    <property type="entry name" value="Nucleoside Triphosphate Pyrophosphohydrolase"/>
    <property type="match status" value="1"/>
</dbReference>
<organism evidence="2 3">
    <name type="scientific">Pycnococcus provasolii</name>
    <dbReference type="NCBI Taxonomy" id="41880"/>
    <lineage>
        <taxon>Eukaryota</taxon>
        <taxon>Viridiplantae</taxon>
        <taxon>Chlorophyta</taxon>
        <taxon>Pseudoscourfieldiophyceae</taxon>
        <taxon>Pseudoscourfieldiales</taxon>
        <taxon>Pycnococcaceae</taxon>
        <taxon>Pycnococcus</taxon>
    </lineage>
</organism>
<dbReference type="SUPFAM" id="SSF55811">
    <property type="entry name" value="Nudix"/>
    <property type="match status" value="1"/>
</dbReference>
<name>A0A830HG14_9CHLO</name>